<gene>
    <name evidence="1" type="ORF">AMECASPLE_008871</name>
</gene>
<comment type="caution">
    <text evidence="1">The sequence shown here is derived from an EMBL/GenBank/DDBJ whole genome shotgun (WGS) entry which is preliminary data.</text>
</comment>
<keyword evidence="2" id="KW-1185">Reference proteome</keyword>
<evidence type="ECO:0000313" key="1">
    <source>
        <dbReference type="EMBL" id="MEQ2279389.1"/>
    </source>
</evidence>
<name>A0ABV0XD40_9TELE</name>
<protein>
    <submittedName>
        <fullName evidence="1">Uncharacterized protein</fullName>
    </submittedName>
</protein>
<dbReference type="EMBL" id="JAHRIP010000483">
    <property type="protein sequence ID" value="MEQ2279389.1"/>
    <property type="molecule type" value="Genomic_DNA"/>
</dbReference>
<reference evidence="1 2" key="1">
    <citation type="submission" date="2021-06" db="EMBL/GenBank/DDBJ databases">
        <authorList>
            <person name="Palmer J.M."/>
        </authorList>
    </citation>
    <scope>NUCLEOTIDE SEQUENCE [LARGE SCALE GENOMIC DNA]</scope>
    <source>
        <strain evidence="1 2">AS_MEX2019</strain>
        <tissue evidence="1">Muscle</tissue>
    </source>
</reference>
<organism evidence="1 2">
    <name type="scientific">Ameca splendens</name>
    <dbReference type="NCBI Taxonomy" id="208324"/>
    <lineage>
        <taxon>Eukaryota</taxon>
        <taxon>Metazoa</taxon>
        <taxon>Chordata</taxon>
        <taxon>Craniata</taxon>
        <taxon>Vertebrata</taxon>
        <taxon>Euteleostomi</taxon>
        <taxon>Actinopterygii</taxon>
        <taxon>Neopterygii</taxon>
        <taxon>Teleostei</taxon>
        <taxon>Neoteleostei</taxon>
        <taxon>Acanthomorphata</taxon>
        <taxon>Ovalentaria</taxon>
        <taxon>Atherinomorphae</taxon>
        <taxon>Cyprinodontiformes</taxon>
        <taxon>Goodeidae</taxon>
        <taxon>Ameca</taxon>
    </lineage>
</organism>
<dbReference type="Proteomes" id="UP001469553">
    <property type="component" value="Unassembled WGS sequence"/>
</dbReference>
<proteinExistence type="predicted"/>
<evidence type="ECO:0000313" key="2">
    <source>
        <dbReference type="Proteomes" id="UP001469553"/>
    </source>
</evidence>
<accession>A0ABV0XD40</accession>
<sequence>MKKDFMRQRCFNFGRHLMAHPEDLDLVHSVLQAEFITEGWLDAPAPVSAGGPFDPLLVAIRAAHIPKVPGPLLGVAKLYEPLQPQIPEFPEGSEDGPPLLPVWWRGSRTNRL</sequence>